<dbReference type="UniPathway" id="UPA00035">
    <property type="reaction ID" value="UER00043"/>
</dbReference>
<keyword evidence="6 9" id="KW-0822">Tryptophan biosynthesis</keyword>
<keyword evidence="5 9" id="KW-0210">Decarboxylase</keyword>
<evidence type="ECO:0000256" key="2">
    <source>
        <dbReference type="ARBA" id="ARBA00004696"/>
    </source>
</evidence>
<dbReference type="SUPFAM" id="SSF51366">
    <property type="entry name" value="Ribulose-phoshate binding barrel"/>
    <property type="match status" value="1"/>
</dbReference>
<dbReference type="PROSITE" id="PS00614">
    <property type="entry name" value="IGPS"/>
    <property type="match status" value="1"/>
</dbReference>
<comment type="catalytic activity">
    <reaction evidence="1 9">
        <text>1-(2-carboxyphenylamino)-1-deoxy-D-ribulose 5-phosphate + H(+) = (1S,2R)-1-C-(indol-3-yl)glycerol 3-phosphate + CO2 + H2O</text>
        <dbReference type="Rhea" id="RHEA:23476"/>
        <dbReference type="ChEBI" id="CHEBI:15377"/>
        <dbReference type="ChEBI" id="CHEBI:15378"/>
        <dbReference type="ChEBI" id="CHEBI:16526"/>
        <dbReference type="ChEBI" id="CHEBI:58613"/>
        <dbReference type="ChEBI" id="CHEBI:58866"/>
        <dbReference type="EC" id="4.1.1.48"/>
    </reaction>
</comment>
<keyword evidence="8 9" id="KW-0456">Lyase</keyword>
<feature type="domain" description="Indole-3-glycerol phosphate synthase" evidence="10">
    <location>
        <begin position="4"/>
        <end position="254"/>
    </location>
</feature>
<dbReference type="RefSeq" id="WP_092462072.1">
    <property type="nucleotide sequence ID" value="NZ_BJEE01000001.1"/>
</dbReference>
<evidence type="ECO:0000256" key="3">
    <source>
        <dbReference type="ARBA" id="ARBA00008737"/>
    </source>
</evidence>
<dbReference type="EMBL" id="FMAO01000004">
    <property type="protein sequence ID" value="SCB90078.1"/>
    <property type="molecule type" value="Genomic_DNA"/>
</dbReference>
<dbReference type="GO" id="GO:0000162">
    <property type="term" value="P:L-tryptophan biosynthetic process"/>
    <property type="evidence" value="ECO:0007669"/>
    <property type="project" value="UniProtKB-UniRule"/>
</dbReference>
<sequence>MILNDLVSATQKRLAQHQAHLSLNDLKQIVAKMPHNTRPDFLAILKEPGLHIIAEVKQASPSKGVIVNDFPYLDIAKSYEKADADAISILTEPTYFKGHLSYLKDISEAVSTPILRKDFTIDPYMIYETKANGANIILLIVAILDNDQLKTYRNLAESLGMQAIVEAHTASEVSRALASGAKIIGINNRNLKNFHVNFNNSLRLRAMIPADIPVVAESGIHSKEDVAMLANANFNAVLIGESLMRSKQKATLIQDFKEVSL</sequence>
<dbReference type="InterPro" id="IPR013798">
    <property type="entry name" value="Indole-3-glycerol_P_synth_dom"/>
</dbReference>
<dbReference type="Pfam" id="PF00218">
    <property type="entry name" value="IGPS"/>
    <property type="match status" value="1"/>
</dbReference>
<organism evidence="11 12">
    <name type="scientific">Weissella bombi</name>
    <dbReference type="NCBI Taxonomy" id="1505725"/>
    <lineage>
        <taxon>Bacteria</taxon>
        <taxon>Bacillati</taxon>
        <taxon>Bacillota</taxon>
        <taxon>Bacilli</taxon>
        <taxon>Lactobacillales</taxon>
        <taxon>Lactobacillaceae</taxon>
        <taxon>Weissella</taxon>
    </lineage>
</organism>
<dbReference type="HAMAP" id="MF_00134_B">
    <property type="entry name" value="IGPS_B"/>
    <property type="match status" value="1"/>
</dbReference>
<dbReference type="EC" id="4.1.1.48" evidence="9"/>
<comment type="pathway">
    <text evidence="2 9">Amino-acid biosynthesis; L-tryptophan biosynthesis; L-tryptophan from chorismate: step 4/5.</text>
</comment>
<keyword evidence="7 9" id="KW-0057">Aromatic amino acid biosynthesis</keyword>
<dbReference type="STRING" id="1505725.GA0061074_10427"/>
<dbReference type="InterPro" id="IPR045186">
    <property type="entry name" value="Indole-3-glycerol_P_synth"/>
</dbReference>
<dbReference type="Gene3D" id="3.20.20.70">
    <property type="entry name" value="Aldolase class I"/>
    <property type="match status" value="1"/>
</dbReference>
<evidence type="ECO:0000256" key="9">
    <source>
        <dbReference type="HAMAP-Rule" id="MF_00134"/>
    </source>
</evidence>
<gene>
    <name evidence="9" type="primary">trpC</name>
    <name evidence="11" type="ORF">GA0061074_10427</name>
</gene>
<keyword evidence="4 9" id="KW-0028">Amino-acid biosynthesis</keyword>
<evidence type="ECO:0000256" key="8">
    <source>
        <dbReference type="ARBA" id="ARBA00023239"/>
    </source>
</evidence>
<evidence type="ECO:0000313" key="12">
    <source>
        <dbReference type="Proteomes" id="UP000199268"/>
    </source>
</evidence>
<dbReference type="InterPro" id="IPR001468">
    <property type="entry name" value="Indole-3-GlycerolPSynthase_CS"/>
</dbReference>
<protein>
    <recommendedName>
        <fullName evidence="9">Indole-3-glycerol phosphate synthase</fullName>
        <shortName evidence="9">IGPS</shortName>
        <ecNumber evidence="9">4.1.1.48</ecNumber>
    </recommendedName>
</protein>
<dbReference type="PANTHER" id="PTHR22854">
    <property type="entry name" value="TRYPTOPHAN BIOSYNTHESIS PROTEIN"/>
    <property type="match status" value="1"/>
</dbReference>
<dbReference type="CDD" id="cd00331">
    <property type="entry name" value="IGPS"/>
    <property type="match status" value="1"/>
</dbReference>
<evidence type="ECO:0000256" key="4">
    <source>
        <dbReference type="ARBA" id="ARBA00022605"/>
    </source>
</evidence>
<dbReference type="InterPro" id="IPR013785">
    <property type="entry name" value="Aldolase_TIM"/>
</dbReference>
<reference evidence="12" key="1">
    <citation type="submission" date="2016-08" db="EMBL/GenBank/DDBJ databases">
        <authorList>
            <person name="Varghese N."/>
            <person name="Submissions Spin"/>
        </authorList>
    </citation>
    <scope>NUCLEOTIDE SEQUENCE [LARGE SCALE GENOMIC DNA]</scope>
    <source>
        <strain evidence="12">R-53094</strain>
    </source>
</reference>
<comment type="similarity">
    <text evidence="3 9">Belongs to the TrpC family.</text>
</comment>
<proteinExistence type="inferred from homology"/>
<evidence type="ECO:0000256" key="1">
    <source>
        <dbReference type="ARBA" id="ARBA00001633"/>
    </source>
</evidence>
<dbReference type="OrthoDB" id="9804217at2"/>
<evidence type="ECO:0000256" key="5">
    <source>
        <dbReference type="ARBA" id="ARBA00022793"/>
    </source>
</evidence>
<dbReference type="AlphaFoldDB" id="A0A1C4A609"/>
<dbReference type="InterPro" id="IPR011060">
    <property type="entry name" value="RibuloseP-bd_barrel"/>
</dbReference>
<keyword evidence="12" id="KW-1185">Reference proteome</keyword>
<accession>A0A1C4A609</accession>
<dbReference type="NCBIfam" id="NF001377">
    <property type="entry name" value="PRK00278.2-4"/>
    <property type="match status" value="1"/>
</dbReference>
<name>A0A1C4A609_9LACO</name>
<evidence type="ECO:0000313" key="11">
    <source>
        <dbReference type="EMBL" id="SCB90078.1"/>
    </source>
</evidence>
<dbReference type="FunFam" id="3.20.20.70:FF:000024">
    <property type="entry name" value="Indole-3-glycerol phosphate synthase"/>
    <property type="match status" value="1"/>
</dbReference>
<dbReference type="Proteomes" id="UP000199268">
    <property type="component" value="Unassembled WGS sequence"/>
</dbReference>
<dbReference type="GO" id="GO:0004425">
    <property type="term" value="F:indole-3-glycerol-phosphate synthase activity"/>
    <property type="evidence" value="ECO:0007669"/>
    <property type="project" value="UniProtKB-UniRule"/>
</dbReference>
<dbReference type="PANTHER" id="PTHR22854:SF2">
    <property type="entry name" value="INDOLE-3-GLYCEROL-PHOSPHATE SYNTHASE"/>
    <property type="match status" value="1"/>
</dbReference>
<evidence type="ECO:0000256" key="6">
    <source>
        <dbReference type="ARBA" id="ARBA00022822"/>
    </source>
</evidence>
<evidence type="ECO:0000256" key="7">
    <source>
        <dbReference type="ARBA" id="ARBA00023141"/>
    </source>
</evidence>
<dbReference type="GO" id="GO:0004640">
    <property type="term" value="F:phosphoribosylanthranilate isomerase activity"/>
    <property type="evidence" value="ECO:0007669"/>
    <property type="project" value="TreeGrafter"/>
</dbReference>
<evidence type="ECO:0000259" key="10">
    <source>
        <dbReference type="Pfam" id="PF00218"/>
    </source>
</evidence>